<proteinExistence type="predicted"/>
<reference evidence="1 2" key="1">
    <citation type="submission" date="2022-08" db="EMBL/GenBank/DDBJ databases">
        <title>Reclassification of Massilia species as members of the genera Telluria, Duganella, Pseudoduganella, Mokoshia gen. nov. and Zemynaea gen. nov. using orthogonal and non-orthogonal genome-based approaches.</title>
        <authorList>
            <person name="Bowman J.P."/>
        </authorList>
    </citation>
    <scope>NUCLEOTIDE SEQUENCE [LARGE SCALE GENOMIC DNA]</scope>
    <source>
        <strain evidence="1 2">JCM 31607</strain>
    </source>
</reference>
<keyword evidence="2" id="KW-1185">Reference proteome</keyword>
<dbReference type="Gene3D" id="3.40.109.10">
    <property type="entry name" value="NADH Oxidase"/>
    <property type="match status" value="2"/>
</dbReference>
<dbReference type="Proteomes" id="UP001205861">
    <property type="component" value="Unassembled WGS sequence"/>
</dbReference>
<gene>
    <name evidence="1" type="ORF">NX773_17745</name>
</gene>
<dbReference type="SUPFAM" id="SSF55469">
    <property type="entry name" value="FMN-dependent nitroreductase-like"/>
    <property type="match status" value="1"/>
</dbReference>
<organism evidence="1 2">
    <name type="scientific">Massilia solisilvae</name>
    <dbReference type="NCBI Taxonomy" id="1811225"/>
    <lineage>
        <taxon>Bacteria</taxon>
        <taxon>Pseudomonadati</taxon>
        <taxon>Pseudomonadota</taxon>
        <taxon>Betaproteobacteria</taxon>
        <taxon>Burkholderiales</taxon>
        <taxon>Oxalobacteraceae</taxon>
        <taxon>Telluria group</taxon>
        <taxon>Massilia</taxon>
    </lineage>
</organism>
<dbReference type="InterPro" id="IPR000415">
    <property type="entry name" value="Nitroreductase-like"/>
</dbReference>
<protein>
    <submittedName>
        <fullName evidence="1">Molybdopterin biosynthesis protein MoeY</fullName>
    </submittedName>
</protein>
<dbReference type="EMBL" id="JANUGV010000005">
    <property type="protein sequence ID" value="MCS0610013.1"/>
    <property type="molecule type" value="Genomic_DNA"/>
</dbReference>
<accession>A0ABT2BNB9</accession>
<comment type="caution">
    <text evidence="1">The sequence shown here is derived from an EMBL/GenBank/DDBJ whole genome shotgun (WGS) entry which is preliminary data.</text>
</comment>
<evidence type="ECO:0000313" key="1">
    <source>
        <dbReference type="EMBL" id="MCS0610013.1"/>
    </source>
</evidence>
<sequence length="355" mass="40207">MMPTGAMRKILDLARWAPSGDNTQVWRFEVLGPSHVLVHAWDTRADCVYDLDGHPSQISIGTLLETIAIAASAHGLRADVRRRSDRPVESPQFDVWLVADARIQPSPLIDAITRRTVQRRPMRTRALTALEKEALEQSLGPGYALTWLESFGDRLRAARLMYANAALRLSMPEAFDVHRRIIHWNAWRSPDKVPDRALGVDPGTLRLMQWAMASWRRMSAVNRTLGTWAPRLQMDFVPALACAAHFVLKARRAPASIDDYIEAGRALQRFWLTLTKLGLFMQPEMTPLIFSRYVREGLRFTQTERLHGVAARLEREARALIFTDELHPVYMGRVGAGPAPTARSERLPLEQLLIP</sequence>
<name>A0ABT2BNB9_9BURK</name>
<evidence type="ECO:0000313" key="2">
    <source>
        <dbReference type="Proteomes" id="UP001205861"/>
    </source>
</evidence>
<dbReference type="RefSeq" id="WP_258857630.1">
    <property type="nucleotide sequence ID" value="NZ_JANUGV010000005.1"/>
</dbReference>